<sequence>MKKNCIRTTTNTILNSFKQNGLSNTIVGLIYTFVHYAIMMAGAFIICFNTNIVHLCCSLMVVSLDAFSIVVLHGCPLTKLEQKYLNTNSSEERYRFFKKCGIVYTCQHEYDKQIELLVNVWMLIALKCLLITCFNTFNIKLHNTNQLYT</sequence>
<accession>A0A6C0B7K5</accession>
<keyword evidence="1" id="KW-1133">Transmembrane helix</keyword>
<keyword evidence="1" id="KW-0472">Membrane</keyword>
<reference evidence="2" key="1">
    <citation type="journal article" date="2020" name="Nature">
        <title>Giant virus diversity and host interactions through global metagenomics.</title>
        <authorList>
            <person name="Schulz F."/>
            <person name="Roux S."/>
            <person name="Paez-Espino D."/>
            <person name="Jungbluth S."/>
            <person name="Walsh D.A."/>
            <person name="Denef V.J."/>
            <person name="McMahon K.D."/>
            <person name="Konstantinidis K.T."/>
            <person name="Eloe-Fadrosh E.A."/>
            <person name="Kyrpides N.C."/>
            <person name="Woyke T."/>
        </authorList>
    </citation>
    <scope>NUCLEOTIDE SEQUENCE</scope>
    <source>
        <strain evidence="2">GVMAG-M-3300010158-55</strain>
    </source>
</reference>
<dbReference type="AlphaFoldDB" id="A0A6C0B7K5"/>
<feature type="transmembrane region" description="Helical" evidence="1">
    <location>
        <begin position="21"/>
        <end position="46"/>
    </location>
</feature>
<evidence type="ECO:0000256" key="1">
    <source>
        <dbReference type="SAM" id="Phobius"/>
    </source>
</evidence>
<protein>
    <submittedName>
        <fullName evidence="2">Uncharacterized protein</fullName>
    </submittedName>
</protein>
<name>A0A6C0B7K5_9ZZZZ</name>
<evidence type="ECO:0000313" key="2">
    <source>
        <dbReference type="EMBL" id="QHS88207.1"/>
    </source>
</evidence>
<keyword evidence="1" id="KW-0812">Transmembrane</keyword>
<organism evidence="2">
    <name type="scientific">viral metagenome</name>
    <dbReference type="NCBI Taxonomy" id="1070528"/>
    <lineage>
        <taxon>unclassified sequences</taxon>
        <taxon>metagenomes</taxon>
        <taxon>organismal metagenomes</taxon>
    </lineage>
</organism>
<feature type="transmembrane region" description="Helical" evidence="1">
    <location>
        <begin position="116"/>
        <end position="137"/>
    </location>
</feature>
<proteinExistence type="predicted"/>
<feature type="transmembrane region" description="Helical" evidence="1">
    <location>
        <begin position="52"/>
        <end position="75"/>
    </location>
</feature>
<dbReference type="EMBL" id="MN739094">
    <property type="protein sequence ID" value="QHS88207.1"/>
    <property type="molecule type" value="Genomic_DNA"/>
</dbReference>